<dbReference type="Proteomes" id="UP000245119">
    <property type="component" value="Linkage Group LG3"/>
</dbReference>
<dbReference type="Gene3D" id="3.40.720.10">
    <property type="entry name" value="Alkaline Phosphatase, subunit A"/>
    <property type="match status" value="1"/>
</dbReference>
<evidence type="ECO:0000256" key="2">
    <source>
        <dbReference type="ARBA" id="ARBA00005984"/>
    </source>
</evidence>
<proteinExistence type="inferred from homology"/>
<evidence type="ECO:0000313" key="18">
    <source>
        <dbReference type="Proteomes" id="UP000245119"/>
    </source>
</evidence>
<feature type="binding site" evidence="15">
    <location>
        <position position="359"/>
    </location>
    <ligand>
        <name>Zn(2+)</name>
        <dbReference type="ChEBI" id="CHEBI:29105"/>
        <label>2</label>
    </ligand>
</feature>
<comment type="subcellular location">
    <subcellularLocation>
        <location evidence="1">Cell membrane</location>
        <topology evidence="1">Lipid-anchor</topology>
        <topology evidence="1">GPI-anchor</topology>
    </subcellularLocation>
</comment>
<organism evidence="17 18">
    <name type="scientific">Pomacea canaliculata</name>
    <name type="common">Golden apple snail</name>
    <dbReference type="NCBI Taxonomy" id="400727"/>
    <lineage>
        <taxon>Eukaryota</taxon>
        <taxon>Metazoa</taxon>
        <taxon>Spiralia</taxon>
        <taxon>Lophotrochozoa</taxon>
        <taxon>Mollusca</taxon>
        <taxon>Gastropoda</taxon>
        <taxon>Caenogastropoda</taxon>
        <taxon>Architaenioglossa</taxon>
        <taxon>Ampullarioidea</taxon>
        <taxon>Ampullariidae</taxon>
        <taxon>Pomacea</taxon>
    </lineage>
</organism>
<keyword evidence="11" id="KW-0472">Membrane</keyword>
<keyword evidence="6" id="KW-0336">GPI-anchor</keyword>
<comment type="cofactor">
    <cofactor evidence="15">
        <name>Zn(2+)</name>
        <dbReference type="ChEBI" id="CHEBI:29105"/>
    </cofactor>
    <text evidence="15">Binds 2 Zn(2+) ions.</text>
</comment>
<dbReference type="FunFam" id="3.40.720.10:FF:000008">
    <property type="entry name" value="Alkaline phosphatase"/>
    <property type="match status" value="1"/>
</dbReference>
<feature type="binding site" evidence="15">
    <location>
        <position position="40"/>
    </location>
    <ligand>
        <name>Mg(2+)</name>
        <dbReference type="ChEBI" id="CHEBI:18420"/>
    </ligand>
</feature>
<dbReference type="GO" id="GO:0004035">
    <property type="term" value="F:alkaline phosphatase activity"/>
    <property type="evidence" value="ECO:0007669"/>
    <property type="project" value="UniProtKB-EC"/>
</dbReference>
<evidence type="ECO:0000256" key="6">
    <source>
        <dbReference type="ARBA" id="ARBA00022622"/>
    </source>
</evidence>
<dbReference type="STRING" id="400727.A0A2T7PMD0"/>
<evidence type="ECO:0000256" key="7">
    <source>
        <dbReference type="ARBA" id="ARBA00022723"/>
    </source>
</evidence>
<dbReference type="Pfam" id="PF00245">
    <property type="entry name" value="Alk_phosphatase"/>
    <property type="match status" value="1"/>
</dbReference>
<evidence type="ECO:0000256" key="4">
    <source>
        <dbReference type="ARBA" id="ARBA00022475"/>
    </source>
</evidence>
<dbReference type="AlphaFoldDB" id="A0A2T7PMD0"/>
<feature type="binding site" evidence="15">
    <location>
        <position position="434"/>
    </location>
    <ligand>
        <name>Zn(2+)</name>
        <dbReference type="ChEBI" id="CHEBI:29105"/>
        <label>1</label>
    </ligand>
</feature>
<dbReference type="SUPFAM" id="SSF53649">
    <property type="entry name" value="Alkaline phosphatase-like"/>
    <property type="match status" value="1"/>
</dbReference>
<sequence>MCVCVIAEEWNRQAWQSLQDALNLRPNTGTAKNVILFLGDGMGVSTVTAARIYKGQREGRSGEETQLNFEKFPYAAFSKTYNVDSQTSDSAGTATAFLCGVKANKATLGVDARVLRKSCDRLKEGSVSSILDWSLTAGKATGIVTTSRVTHATPGAAYAHTPERDWEGDADMHNANDLCKRVLKDVSAQLVEDNPKIRVIMGGGRRTFFPNTTVDPETKEVNPTKGRRDGKNLVEMWKRSKPADAKAAYVWNKEQFDAVDPQTTDYVLGLFNPSHMEYELKRNPYNEPSLSEMVVKAIQILQKNPKGFFLLVEGARIDHAHHDNYAKLALAETVALDDAVGAALNLTREEDTLIVVTADHSHVFNIAGYPSRGNDILGLVDVIEKGEEPLDGMPYATLSYGNGPGPGRVNLTGVDTASINHQQSALVKMAWETHGGEDVGIYATGPMAHLFHGVHEQHYITHVMAFASRVGPCVGPDDEDDGKNILCKRALDRDSSSGTGQAEFISSAGPTNRIHISMLRCLLVLLCLALLP</sequence>
<dbReference type="InterPro" id="IPR017850">
    <property type="entry name" value="Alkaline_phosphatase_core_sf"/>
</dbReference>
<feature type="binding site" evidence="15">
    <location>
        <position position="40"/>
    </location>
    <ligand>
        <name>Zn(2+)</name>
        <dbReference type="ChEBI" id="CHEBI:29105"/>
        <label>2</label>
    </ligand>
</feature>
<evidence type="ECO:0000256" key="14">
    <source>
        <dbReference type="PIRSR" id="PIRSR601952-1"/>
    </source>
</evidence>
<dbReference type="GO" id="GO:0005886">
    <property type="term" value="C:plasma membrane"/>
    <property type="evidence" value="ECO:0007669"/>
    <property type="project" value="UniProtKB-SubCell"/>
</dbReference>
<evidence type="ECO:0000256" key="15">
    <source>
        <dbReference type="PIRSR" id="PIRSR601952-2"/>
    </source>
</evidence>
<keyword evidence="13" id="KW-0449">Lipoprotein</keyword>
<gene>
    <name evidence="17" type="ORF">C0Q70_05812</name>
</gene>
<evidence type="ECO:0000256" key="9">
    <source>
        <dbReference type="ARBA" id="ARBA00022833"/>
    </source>
</evidence>
<feature type="binding site" evidence="15">
    <location>
        <position position="318"/>
    </location>
    <ligand>
        <name>Zn(2+)</name>
        <dbReference type="ChEBI" id="CHEBI:29105"/>
        <label>2</label>
    </ligand>
</feature>
<comment type="caution">
    <text evidence="17">The sequence shown here is derived from an EMBL/GenBank/DDBJ whole genome shotgun (WGS) entry which is preliminary data.</text>
</comment>
<evidence type="ECO:0000256" key="12">
    <source>
        <dbReference type="ARBA" id="ARBA00023180"/>
    </source>
</evidence>
<evidence type="ECO:0000256" key="11">
    <source>
        <dbReference type="ARBA" id="ARBA00023136"/>
    </source>
</evidence>
<dbReference type="OrthoDB" id="5818554at2759"/>
<keyword evidence="7 15" id="KW-0479">Metal-binding</keyword>
<keyword evidence="10 15" id="KW-0460">Magnesium</keyword>
<dbReference type="GO" id="GO:0046872">
    <property type="term" value="F:metal ion binding"/>
    <property type="evidence" value="ECO:0007669"/>
    <property type="project" value="UniProtKB-KW"/>
</dbReference>
<comment type="similarity">
    <text evidence="2 16">Belongs to the alkaline phosphatase family.</text>
</comment>
<dbReference type="GO" id="GO:0098552">
    <property type="term" value="C:side of membrane"/>
    <property type="evidence" value="ECO:0007669"/>
    <property type="project" value="UniProtKB-KW"/>
</dbReference>
<keyword evidence="9 15" id="KW-0862">Zinc</keyword>
<feature type="active site" description="Phosphoserine intermediate" evidence="14">
    <location>
        <position position="90"/>
    </location>
</feature>
<name>A0A2T7PMD0_POMCA</name>
<comment type="cofactor">
    <cofactor evidence="15">
        <name>Mg(2+)</name>
        <dbReference type="ChEBI" id="CHEBI:18420"/>
    </cofactor>
    <text evidence="15">Binds 1 Mg(2+) ion.</text>
</comment>
<evidence type="ECO:0000256" key="16">
    <source>
        <dbReference type="RuleBase" id="RU003946"/>
    </source>
</evidence>
<evidence type="ECO:0000256" key="8">
    <source>
        <dbReference type="ARBA" id="ARBA00022801"/>
    </source>
</evidence>
<evidence type="ECO:0000256" key="1">
    <source>
        <dbReference type="ARBA" id="ARBA00004609"/>
    </source>
</evidence>
<evidence type="ECO:0000313" key="17">
    <source>
        <dbReference type="EMBL" id="PVD34537.1"/>
    </source>
</evidence>
<dbReference type="EC" id="3.1.3.1" evidence="3"/>
<dbReference type="SMART" id="SM00098">
    <property type="entry name" value="alkPPc"/>
    <property type="match status" value="1"/>
</dbReference>
<feature type="binding site" evidence="15">
    <location>
        <position position="153"/>
    </location>
    <ligand>
        <name>Mg(2+)</name>
        <dbReference type="ChEBI" id="CHEBI:18420"/>
    </ligand>
</feature>
<keyword evidence="5" id="KW-0597">Phosphoprotein</keyword>
<dbReference type="CDD" id="cd16012">
    <property type="entry name" value="ALP"/>
    <property type="match status" value="1"/>
</dbReference>
<reference evidence="17 18" key="1">
    <citation type="submission" date="2018-04" db="EMBL/GenBank/DDBJ databases">
        <title>The genome of golden apple snail Pomacea canaliculata provides insight into stress tolerance and invasive adaptation.</title>
        <authorList>
            <person name="Liu C."/>
            <person name="Liu B."/>
            <person name="Ren Y."/>
            <person name="Zhang Y."/>
            <person name="Wang H."/>
            <person name="Li S."/>
            <person name="Jiang F."/>
            <person name="Yin L."/>
            <person name="Zhang G."/>
            <person name="Qian W."/>
            <person name="Fan W."/>
        </authorList>
    </citation>
    <scope>NUCLEOTIDE SEQUENCE [LARGE SCALE GENOMIC DNA]</scope>
    <source>
        <strain evidence="17">SZHN2017</strain>
        <tissue evidence="17">Muscle</tissue>
    </source>
</reference>
<dbReference type="PANTHER" id="PTHR11596">
    <property type="entry name" value="ALKALINE PHOSPHATASE"/>
    <property type="match status" value="1"/>
</dbReference>
<dbReference type="PANTHER" id="PTHR11596:SF5">
    <property type="entry name" value="ALKALINE PHOSPHATASE"/>
    <property type="match status" value="1"/>
</dbReference>
<dbReference type="InterPro" id="IPR001952">
    <property type="entry name" value="Alkaline_phosphatase"/>
</dbReference>
<dbReference type="PRINTS" id="PR00113">
    <property type="entry name" value="ALKPHPHTASE"/>
</dbReference>
<keyword evidence="4" id="KW-1003">Cell membrane</keyword>
<feature type="binding site" evidence="15">
    <location>
        <position position="151"/>
    </location>
    <ligand>
        <name>Mg(2+)</name>
        <dbReference type="ChEBI" id="CHEBI:18420"/>
    </ligand>
</feature>
<feature type="binding site" evidence="15">
    <location>
        <position position="360"/>
    </location>
    <ligand>
        <name>Zn(2+)</name>
        <dbReference type="ChEBI" id="CHEBI:29105"/>
        <label>2</label>
    </ligand>
</feature>
<protein>
    <recommendedName>
        <fullName evidence="3">alkaline phosphatase</fullName>
        <ecNumber evidence="3">3.1.3.1</ecNumber>
    </recommendedName>
</protein>
<evidence type="ECO:0000256" key="5">
    <source>
        <dbReference type="ARBA" id="ARBA00022553"/>
    </source>
</evidence>
<evidence type="ECO:0000256" key="10">
    <source>
        <dbReference type="ARBA" id="ARBA00022842"/>
    </source>
</evidence>
<feature type="binding site" evidence="15">
    <location>
        <position position="313"/>
    </location>
    <ligand>
        <name>Mg(2+)</name>
        <dbReference type="ChEBI" id="CHEBI:18420"/>
    </ligand>
</feature>
<keyword evidence="12" id="KW-0325">Glycoprotein</keyword>
<feature type="binding site" evidence="15">
    <location>
        <position position="322"/>
    </location>
    <ligand>
        <name>Zn(2+)</name>
        <dbReference type="ChEBI" id="CHEBI:29105"/>
        <label>2</label>
    </ligand>
</feature>
<accession>A0A2T7PMD0</accession>
<evidence type="ECO:0000256" key="3">
    <source>
        <dbReference type="ARBA" id="ARBA00012647"/>
    </source>
</evidence>
<dbReference type="EMBL" id="PZQS01000003">
    <property type="protein sequence ID" value="PVD34537.1"/>
    <property type="molecule type" value="Genomic_DNA"/>
</dbReference>
<keyword evidence="8" id="KW-0378">Hydrolase</keyword>
<keyword evidence="18" id="KW-1185">Reference proteome</keyword>
<evidence type="ECO:0000256" key="13">
    <source>
        <dbReference type="ARBA" id="ARBA00023288"/>
    </source>
</evidence>